<gene>
    <name evidence="2" type="ORF">GIB67_030800</name>
</gene>
<feature type="domain" description="RNase H type-1" evidence="1">
    <location>
        <begin position="35"/>
        <end position="122"/>
    </location>
</feature>
<accession>A0A7J7L313</accession>
<dbReference type="SUPFAM" id="SSF53098">
    <property type="entry name" value="Ribonuclease H-like"/>
    <property type="match status" value="1"/>
</dbReference>
<dbReference type="InterPro" id="IPR053151">
    <property type="entry name" value="RNase_H-like"/>
</dbReference>
<dbReference type="InterPro" id="IPR002156">
    <property type="entry name" value="RNaseH_domain"/>
</dbReference>
<dbReference type="InterPro" id="IPR044730">
    <property type="entry name" value="RNase_H-like_dom_plant"/>
</dbReference>
<dbReference type="EMBL" id="JACGCM010002660">
    <property type="protein sequence ID" value="KAF6137036.1"/>
    <property type="molecule type" value="Genomic_DNA"/>
</dbReference>
<keyword evidence="3" id="KW-1185">Reference proteome</keyword>
<dbReference type="GO" id="GO:0004523">
    <property type="term" value="F:RNA-DNA hybrid ribonuclease activity"/>
    <property type="evidence" value="ECO:0007669"/>
    <property type="project" value="InterPro"/>
</dbReference>
<proteinExistence type="predicted"/>
<dbReference type="InterPro" id="IPR036397">
    <property type="entry name" value="RNaseH_sf"/>
</dbReference>
<dbReference type="AlphaFoldDB" id="A0A7J7L313"/>
<dbReference type="Proteomes" id="UP000541444">
    <property type="component" value="Unassembled WGS sequence"/>
</dbReference>
<dbReference type="InterPro" id="IPR012337">
    <property type="entry name" value="RNaseH-like_sf"/>
</dbReference>
<sequence length="122" mass="13167">MDNTVHDLKIIKALNVHCKSHKGVDTKCCRWILPSVNEIKVCCDGFPLDNPGLAGIGIIYKNSSGAVMGTFSKAIGHSTNYIAEIKAIISGVQKVMAKGWRKVWVVSDSAAAIKVVITDKNN</sequence>
<evidence type="ECO:0000313" key="2">
    <source>
        <dbReference type="EMBL" id="KAF6137036.1"/>
    </source>
</evidence>
<dbReference type="OrthoDB" id="1687712at2759"/>
<protein>
    <recommendedName>
        <fullName evidence="1">RNase H type-1 domain-containing protein</fullName>
    </recommendedName>
</protein>
<dbReference type="PANTHER" id="PTHR47723">
    <property type="entry name" value="OS05G0353850 PROTEIN"/>
    <property type="match status" value="1"/>
</dbReference>
<organism evidence="2 3">
    <name type="scientific">Kingdonia uniflora</name>
    <dbReference type="NCBI Taxonomy" id="39325"/>
    <lineage>
        <taxon>Eukaryota</taxon>
        <taxon>Viridiplantae</taxon>
        <taxon>Streptophyta</taxon>
        <taxon>Embryophyta</taxon>
        <taxon>Tracheophyta</taxon>
        <taxon>Spermatophyta</taxon>
        <taxon>Magnoliopsida</taxon>
        <taxon>Ranunculales</taxon>
        <taxon>Circaeasteraceae</taxon>
        <taxon>Kingdonia</taxon>
    </lineage>
</organism>
<dbReference type="CDD" id="cd06222">
    <property type="entry name" value="RNase_H_like"/>
    <property type="match status" value="1"/>
</dbReference>
<dbReference type="PANTHER" id="PTHR47723:SF19">
    <property type="entry name" value="POLYNUCLEOTIDYL TRANSFERASE, RIBONUCLEASE H-LIKE SUPERFAMILY PROTEIN"/>
    <property type="match status" value="1"/>
</dbReference>
<evidence type="ECO:0000259" key="1">
    <source>
        <dbReference type="PROSITE" id="PS50879"/>
    </source>
</evidence>
<name>A0A7J7L313_9MAGN</name>
<reference evidence="2 3" key="1">
    <citation type="journal article" date="2020" name="IScience">
        <title>Genome Sequencing of the Endangered Kingdonia uniflora (Circaeasteraceae, Ranunculales) Reveals Potential Mechanisms of Evolutionary Specialization.</title>
        <authorList>
            <person name="Sun Y."/>
            <person name="Deng T."/>
            <person name="Zhang A."/>
            <person name="Moore M.J."/>
            <person name="Landis J.B."/>
            <person name="Lin N."/>
            <person name="Zhang H."/>
            <person name="Zhang X."/>
            <person name="Huang J."/>
            <person name="Zhang X."/>
            <person name="Sun H."/>
            <person name="Wang H."/>
        </authorList>
    </citation>
    <scope>NUCLEOTIDE SEQUENCE [LARGE SCALE GENOMIC DNA]</scope>
    <source>
        <strain evidence="2">TB1705</strain>
        <tissue evidence="2">Leaf</tissue>
    </source>
</reference>
<dbReference type="PROSITE" id="PS50879">
    <property type="entry name" value="RNASE_H_1"/>
    <property type="match status" value="1"/>
</dbReference>
<dbReference type="GO" id="GO:0003676">
    <property type="term" value="F:nucleic acid binding"/>
    <property type="evidence" value="ECO:0007669"/>
    <property type="project" value="InterPro"/>
</dbReference>
<evidence type="ECO:0000313" key="3">
    <source>
        <dbReference type="Proteomes" id="UP000541444"/>
    </source>
</evidence>
<dbReference type="Pfam" id="PF13456">
    <property type="entry name" value="RVT_3"/>
    <property type="match status" value="1"/>
</dbReference>
<comment type="caution">
    <text evidence="2">The sequence shown here is derived from an EMBL/GenBank/DDBJ whole genome shotgun (WGS) entry which is preliminary data.</text>
</comment>
<dbReference type="Gene3D" id="3.30.420.10">
    <property type="entry name" value="Ribonuclease H-like superfamily/Ribonuclease H"/>
    <property type="match status" value="1"/>
</dbReference>